<evidence type="ECO:0000313" key="4">
    <source>
        <dbReference type="Proteomes" id="UP001163846"/>
    </source>
</evidence>
<reference evidence="3" key="1">
    <citation type="submission" date="2022-08" db="EMBL/GenBank/DDBJ databases">
        <authorList>
            <consortium name="DOE Joint Genome Institute"/>
            <person name="Min B."/>
            <person name="Riley R."/>
            <person name="Sierra-Patev S."/>
            <person name="Naranjo-Ortiz M."/>
            <person name="Looney B."/>
            <person name="Konkel Z."/>
            <person name="Slot J.C."/>
            <person name="Sakamoto Y."/>
            <person name="Steenwyk J.L."/>
            <person name="Rokas A."/>
            <person name="Carro J."/>
            <person name="Camarero S."/>
            <person name="Ferreira P."/>
            <person name="Molpeceres G."/>
            <person name="Ruiz-Duenas F.J."/>
            <person name="Serrano A."/>
            <person name="Henrissat B."/>
            <person name="Drula E."/>
            <person name="Hughes K.W."/>
            <person name="Mata J.L."/>
            <person name="Ishikawa N.K."/>
            <person name="Vargas-Isla R."/>
            <person name="Ushijima S."/>
            <person name="Smith C.A."/>
            <person name="Ahrendt S."/>
            <person name="Andreopoulos W."/>
            <person name="He G."/>
            <person name="Labutti K."/>
            <person name="Lipzen A."/>
            <person name="Ng V."/>
            <person name="Sandor L."/>
            <person name="Barry K."/>
            <person name="Martinez A.T."/>
            <person name="Xiao Y."/>
            <person name="Gibbons J.G."/>
            <person name="Terashima K."/>
            <person name="Hibbett D.S."/>
            <person name="Grigoriev I.V."/>
        </authorList>
    </citation>
    <scope>NUCLEOTIDE SEQUENCE</scope>
    <source>
        <strain evidence="3">TFB9207</strain>
    </source>
</reference>
<keyword evidence="4" id="KW-1185">Reference proteome</keyword>
<keyword evidence="2" id="KW-0812">Transmembrane</keyword>
<proteinExistence type="predicted"/>
<accession>A0AA38P4R7</accession>
<dbReference type="AlphaFoldDB" id="A0AA38P4R7"/>
<dbReference type="Proteomes" id="UP001163846">
    <property type="component" value="Unassembled WGS sequence"/>
</dbReference>
<gene>
    <name evidence="3" type="ORF">F5878DRAFT_711616</name>
</gene>
<protein>
    <submittedName>
        <fullName evidence="3">Uncharacterized protein</fullName>
    </submittedName>
</protein>
<sequence>MPLFRLFTWHLLVVHVVILSMIAAAIVLPMKPSLTQSDDGTRKRNRGTAGLDAAGLSSDTAVAISSQSRDSHTRTGTIQKPPKKQRKTEINDVTKTCEFQTILKEYVIAVVIGGHAKQSAAVDPTADWVIAFIPSEYYLVQPSRKQNPKATGYRTIRDTASNSHFKWKRQVNTKHPKSINGAQVTVSPSRLNFTIGTVTMSQETRAELGRDMRAAVDDYRVDKLPNVPSIYQFAVLLRRQLDKVKYRGTVTVHSFNISDSSEFGKAFDEMVRKKGTGAGDELSEEEDKWEWELYKQIQSKAIDLERSLDVHNNRGILEDLWDEVKILSQYVIDGHWDVYDGVWGNPDEEWKDHHVCGGSCSPDPAELTSAVRAEVEKYRIDKLPNVPSIYQLCLLYEKAFKEHTEGAFNQMMREKYTGAGDILSEKEDRWEWELYKRIESKAIILETSLSLHHNHDIFEELWDEIHGLLPAQLAPAEQDIWDHLDHFDNSVKIGSDSGTMKKEHDWLPKSVIDRPDAWEKKWWKDDPTRSVALAGSFGSSLGHSKTSQNAG</sequence>
<organism evidence="3 4">
    <name type="scientific">Lentinula raphanica</name>
    <dbReference type="NCBI Taxonomy" id="153919"/>
    <lineage>
        <taxon>Eukaryota</taxon>
        <taxon>Fungi</taxon>
        <taxon>Dikarya</taxon>
        <taxon>Basidiomycota</taxon>
        <taxon>Agaricomycotina</taxon>
        <taxon>Agaricomycetes</taxon>
        <taxon>Agaricomycetidae</taxon>
        <taxon>Agaricales</taxon>
        <taxon>Marasmiineae</taxon>
        <taxon>Omphalotaceae</taxon>
        <taxon>Lentinula</taxon>
    </lineage>
</organism>
<keyword evidence="2" id="KW-1133">Transmembrane helix</keyword>
<feature type="region of interest" description="Disordered" evidence="1">
    <location>
        <begin position="61"/>
        <end position="89"/>
    </location>
</feature>
<keyword evidence="2" id="KW-0472">Membrane</keyword>
<comment type="caution">
    <text evidence="3">The sequence shown here is derived from an EMBL/GenBank/DDBJ whole genome shotgun (WGS) entry which is preliminary data.</text>
</comment>
<feature type="transmembrane region" description="Helical" evidence="2">
    <location>
        <begin position="6"/>
        <end position="28"/>
    </location>
</feature>
<feature type="compositionally biased region" description="Polar residues" evidence="1">
    <location>
        <begin position="61"/>
        <end position="78"/>
    </location>
</feature>
<evidence type="ECO:0000256" key="2">
    <source>
        <dbReference type="SAM" id="Phobius"/>
    </source>
</evidence>
<evidence type="ECO:0000313" key="3">
    <source>
        <dbReference type="EMBL" id="KAJ3836171.1"/>
    </source>
</evidence>
<name>A0AA38P4R7_9AGAR</name>
<evidence type="ECO:0000256" key="1">
    <source>
        <dbReference type="SAM" id="MobiDB-lite"/>
    </source>
</evidence>
<dbReference type="EMBL" id="MU806343">
    <property type="protein sequence ID" value="KAJ3836171.1"/>
    <property type="molecule type" value="Genomic_DNA"/>
</dbReference>